<dbReference type="EMBL" id="MU853351">
    <property type="protein sequence ID" value="KAK4110233.1"/>
    <property type="molecule type" value="Genomic_DNA"/>
</dbReference>
<keyword evidence="2" id="KW-0812">Transmembrane</keyword>
<dbReference type="RefSeq" id="XP_064667803.1">
    <property type="nucleotide sequence ID" value="XM_064817970.1"/>
</dbReference>
<name>A0AAN6T9X4_9PEZI</name>
<sequence length="211" mass="24032">MPGIFPRHDVRDAVPAFQYAEDTQSVTSSPSAVWLIVGVVSGIIIVGAMLVFIALYYIKRCQYQRARQLEPYLTRDEFMRRRKLSAADLFREEEERRQYMIRKSLASRSTSSVGSRLAAMADQIDRELLEMERRESRRLKEDWKAWEARERQARSTSGVQHPAVASPPNDVPILAIPSPAKHRSQGRMQLMNPSRGPPTPPPRHPGRQAPG</sequence>
<proteinExistence type="predicted"/>
<dbReference type="GeneID" id="89942095"/>
<reference evidence="3" key="1">
    <citation type="journal article" date="2023" name="Mol. Phylogenet. Evol.">
        <title>Genome-scale phylogeny and comparative genomics of the fungal order Sordariales.</title>
        <authorList>
            <person name="Hensen N."/>
            <person name="Bonometti L."/>
            <person name="Westerberg I."/>
            <person name="Brannstrom I.O."/>
            <person name="Guillou S."/>
            <person name="Cros-Aarteil S."/>
            <person name="Calhoun S."/>
            <person name="Haridas S."/>
            <person name="Kuo A."/>
            <person name="Mondo S."/>
            <person name="Pangilinan J."/>
            <person name="Riley R."/>
            <person name="LaButti K."/>
            <person name="Andreopoulos B."/>
            <person name="Lipzen A."/>
            <person name="Chen C."/>
            <person name="Yan M."/>
            <person name="Daum C."/>
            <person name="Ng V."/>
            <person name="Clum A."/>
            <person name="Steindorff A."/>
            <person name="Ohm R.A."/>
            <person name="Martin F."/>
            <person name="Silar P."/>
            <person name="Natvig D.O."/>
            <person name="Lalanne C."/>
            <person name="Gautier V."/>
            <person name="Ament-Velasquez S.L."/>
            <person name="Kruys A."/>
            <person name="Hutchinson M.I."/>
            <person name="Powell A.J."/>
            <person name="Barry K."/>
            <person name="Miller A.N."/>
            <person name="Grigoriev I.V."/>
            <person name="Debuchy R."/>
            <person name="Gladieux P."/>
            <person name="Hiltunen Thoren M."/>
            <person name="Johannesson H."/>
        </authorList>
    </citation>
    <scope>NUCLEOTIDE SEQUENCE</scope>
    <source>
        <strain evidence="3">CBS 508.74</strain>
    </source>
</reference>
<reference evidence="3" key="2">
    <citation type="submission" date="2023-05" db="EMBL/GenBank/DDBJ databases">
        <authorList>
            <consortium name="Lawrence Berkeley National Laboratory"/>
            <person name="Steindorff A."/>
            <person name="Hensen N."/>
            <person name="Bonometti L."/>
            <person name="Westerberg I."/>
            <person name="Brannstrom I.O."/>
            <person name="Guillou S."/>
            <person name="Cros-Aarteil S."/>
            <person name="Calhoun S."/>
            <person name="Haridas S."/>
            <person name="Kuo A."/>
            <person name="Mondo S."/>
            <person name="Pangilinan J."/>
            <person name="Riley R."/>
            <person name="Labutti K."/>
            <person name="Andreopoulos B."/>
            <person name="Lipzen A."/>
            <person name="Chen C."/>
            <person name="Yanf M."/>
            <person name="Daum C."/>
            <person name="Ng V."/>
            <person name="Clum A."/>
            <person name="Ohm R."/>
            <person name="Martin F."/>
            <person name="Silar P."/>
            <person name="Natvig D."/>
            <person name="Lalanne C."/>
            <person name="Gautier V."/>
            <person name="Ament-Velasquez S.L."/>
            <person name="Kruys A."/>
            <person name="Hutchinson M.I."/>
            <person name="Powell A.J."/>
            <person name="Barry K."/>
            <person name="Miller A.N."/>
            <person name="Grigoriev I.V."/>
            <person name="Debuchy R."/>
            <person name="Gladieux P."/>
            <person name="Thoren M.H."/>
            <person name="Johannesson H."/>
        </authorList>
    </citation>
    <scope>NUCLEOTIDE SEQUENCE</scope>
    <source>
        <strain evidence="3">CBS 508.74</strain>
    </source>
</reference>
<comment type="caution">
    <text evidence="3">The sequence shown here is derived from an EMBL/GenBank/DDBJ whole genome shotgun (WGS) entry which is preliminary data.</text>
</comment>
<evidence type="ECO:0000313" key="3">
    <source>
        <dbReference type="EMBL" id="KAK4110233.1"/>
    </source>
</evidence>
<keyword evidence="2" id="KW-1133">Transmembrane helix</keyword>
<accession>A0AAN6T9X4</accession>
<feature type="transmembrane region" description="Helical" evidence="2">
    <location>
        <begin position="32"/>
        <end position="58"/>
    </location>
</feature>
<dbReference type="AlphaFoldDB" id="A0AAN6T9X4"/>
<evidence type="ECO:0000256" key="2">
    <source>
        <dbReference type="SAM" id="Phobius"/>
    </source>
</evidence>
<keyword evidence="2" id="KW-0472">Membrane</keyword>
<protein>
    <submittedName>
        <fullName evidence="3">Uncharacterized protein</fullName>
    </submittedName>
</protein>
<organism evidence="3 4">
    <name type="scientific">Canariomyces notabilis</name>
    <dbReference type="NCBI Taxonomy" id="2074819"/>
    <lineage>
        <taxon>Eukaryota</taxon>
        <taxon>Fungi</taxon>
        <taxon>Dikarya</taxon>
        <taxon>Ascomycota</taxon>
        <taxon>Pezizomycotina</taxon>
        <taxon>Sordariomycetes</taxon>
        <taxon>Sordariomycetidae</taxon>
        <taxon>Sordariales</taxon>
        <taxon>Chaetomiaceae</taxon>
        <taxon>Canariomyces</taxon>
    </lineage>
</organism>
<gene>
    <name evidence="3" type="ORF">N656DRAFT_800138</name>
</gene>
<evidence type="ECO:0000256" key="1">
    <source>
        <dbReference type="SAM" id="MobiDB-lite"/>
    </source>
</evidence>
<evidence type="ECO:0000313" key="4">
    <source>
        <dbReference type="Proteomes" id="UP001302812"/>
    </source>
</evidence>
<feature type="region of interest" description="Disordered" evidence="1">
    <location>
        <begin position="152"/>
        <end position="211"/>
    </location>
</feature>
<dbReference type="Proteomes" id="UP001302812">
    <property type="component" value="Unassembled WGS sequence"/>
</dbReference>
<keyword evidence="4" id="KW-1185">Reference proteome</keyword>